<keyword evidence="1" id="KW-0472">Membrane</keyword>
<evidence type="ECO:0000313" key="3">
    <source>
        <dbReference type="EMBL" id="QOC55956.1"/>
    </source>
</evidence>
<feature type="domain" description="SGNH hydrolase-type esterase" evidence="2">
    <location>
        <begin position="74"/>
        <end position="236"/>
    </location>
</feature>
<sequence>MPDDCPMATVSRRQRARLRRRLRYTAIAGAVVVAIGAIFVAGYVTDESRQNAIPETTYSLAPPSPLPAPVRMAVIGDSMSKGTPQNKMVWPEIVAKARGWKLTNAAGGGGGYVNGVARNRSFRNQINAALERLPRLIVVAGSRNDRNADPAEVQRQATELLTAIRARAPQARIVVVGPIWDYNTPTPQVRAVNDAVRAAAVGANAQFLDALGENWLPTRDLVQADSTHPTDAGQQAIADRLNRVLPQIQPAVPSGS</sequence>
<dbReference type="InterPro" id="IPR036514">
    <property type="entry name" value="SGNH_hydro_sf"/>
</dbReference>
<evidence type="ECO:0000256" key="1">
    <source>
        <dbReference type="SAM" id="Phobius"/>
    </source>
</evidence>
<evidence type="ECO:0000313" key="4">
    <source>
        <dbReference type="Proteomes" id="UP000516550"/>
    </source>
</evidence>
<accession>A0A7L7SI48</accession>
<keyword evidence="1" id="KW-1133">Transmembrane helix</keyword>
<name>A0A7L7SI48_9CAUD</name>
<keyword evidence="1" id="KW-0812">Transmembrane</keyword>
<gene>
    <name evidence="3" type="primary">26</name>
    <name evidence="3" type="ORF">SEA_MATTEO_26</name>
</gene>
<dbReference type="PANTHER" id="PTHR30383:SF29">
    <property type="entry name" value="SGNH HYDROLASE-TYPE ESTERASE DOMAIN-CONTAINING PROTEIN"/>
    <property type="match status" value="1"/>
</dbReference>
<protein>
    <submittedName>
        <fullName evidence="3">Esterase</fullName>
    </submittedName>
</protein>
<feature type="transmembrane region" description="Helical" evidence="1">
    <location>
        <begin position="22"/>
        <end position="44"/>
    </location>
</feature>
<organism evidence="3 4">
    <name type="scientific">Gordonia phage Matteo</name>
    <dbReference type="NCBI Taxonomy" id="2759392"/>
    <lineage>
        <taxon>Viruses</taxon>
        <taxon>Duplodnaviria</taxon>
        <taxon>Heunggongvirae</taxon>
        <taxon>Uroviricota</taxon>
        <taxon>Caudoviricetes</taxon>
        <taxon>Attisvirus</taxon>
        <taxon>Attisvirus matteo</taxon>
    </lineage>
</organism>
<dbReference type="InterPro" id="IPR051532">
    <property type="entry name" value="Ester_Hydrolysis_Enzymes"/>
</dbReference>
<dbReference type="PANTHER" id="PTHR30383">
    <property type="entry name" value="THIOESTERASE 1/PROTEASE 1/LYSOPHOSPHOLIPASE L1"/>
    <property type="match status" value="1"/>
</dbReference>
<dbReference type="EMBL" id="MT771342">
    <property type="protein sequence ID" value="QOC55956.1"/>
    <property type="molecule type" value="Genomic_DNA"/>
</dbReference>
<dbReference type="InterPro" id="IPR013830">
    <property type="entry name" value="SGNH_hydro"/>
</dbReference>
<dbReference type="GeneID" id="77929292"/>
<proteinExistence type="predicted"/>
<dbReference type="KEGG" id="vg:77929292"/>
<dbReference type="Gene3D" id="3.40.50.1110">
    <property type="entry name" value="SGNH hydrolase"/>
    <property type="match status" value="1"/>
</dbReference>
<keyword evidence="4" id="KW-1185">Reference proteome</keyword>
<dbReference type="Proteomes" id="UP000516550">
    <property type="component" value="Genome"/>
</dbReference>
<dbReference type="CDD" id="cd00229">
    <property type="entry name" value="SGNH_hydrolase"/>
    <property type="match status" value="1"/>
</dbReference>
<dbReference type="SUPFAM" id="SSF52266">
    <property type="entry name" value="SGNH hydrolase"/>
    <property type="match status" value="1"/>
</dbReference>
<reference evidence="3 4" key="1">
    <citation type="submission" date="2020-07" db="EMBL/GenBank/DDBJ databases">
        <authorList>
            <person name="McAllister N."/>
            <person name="Young J."/>
            <person name="Gollmer S."/>
            <person name="Akhtar Z.M."/>
            <person name="Amr M."/>
            <person name="Desai R.P."/>
            <person name="Lewis C.M."/>
            <person name="Oday Z.S."/>
            <person name="Robertson L.A."/>
            <person name="Yannam M.R."/>
            <person name="Butela K.A."/>
            <person name="Garlena R.A."/>
            <person name="Russell D.A."/>
            <person name="Pope W.H."/>
            <person name="Jacobs-Sera D."/>
            <person name="Hatfull G.F."/>
        </authorList>
    </citation>
    <scope>NUCLEOTIDE SEQUENCE [LARGE SCALE GENOMIC DNA]</scope>
</reference>
<dbReference type="RefSeq" id="YP_010653457.1">
    <property type="nucleotide sequence ID" value="NC_070798.1"/>
</dbReference>
<dbReference type="Pfam" id="PF13472">
    <property type="entry name" value="Lipase_GDSL_2"/>
    <property type="match status" value="1"/>
</dbReference>
<evidence type="ECO:0000259" key="2">
    <source>
        <dbReference type="Pfam" id="PF13472"/>
    </source>
</evidence>